<dbReference type="HOGENOM" id="CLU_3204861_0_0_9"/>
<keyword evidence="2" id="KW-1185">Reference proteome</keyword>
<sequence length="45" mass="5070">MTENLHTDCVQSRQAGFVRCCPKETVHTFTLKKGITTLCQIKSKS</sequence>
<reference evidence="1 2" key="1">
    <citation type="submission" date="2013-07" db="EMBL/GenBank/DDBJ databases">
        <authorList>
            <person name="Weinstock G."/>
            <person name="Sodergren E."/>
            <person name="Wylie T."/>
            <person name="Fulton L."/>
            <person name="Fulton R."/>
            <person name="Fronick C."/>
            <person name="O'Laughlin M."/>
            <person name="Godfrey J."/>
            <person name="Miner T."/>
            <person name="Herter B."/>
            <person name="Appelbaum E."/>
            <person name="Cordes M."/>
            <person name="Lek S."/>
            <person name="Wollam A."/>
            <person name="Pepin K.H."/>
            <person name="Palsikar V.B."/>
            <person name="Mitreva M."/>
            <person name="Wilson R.K."/>
        </authorList>
    </citation>
    <scope>NUCLEOTIDE SEQUENCE [LARGE SCALE GENOMIC DNA]</scope>
    <source>
        <strain evidence="1 2">ATCC 27760</strain>
    </source>
</reference>
<protein>
    <submittedName>
        <fullName evidence="1">Uncharacterized protein</fullName>
    </submittedName>
</protein>
<organism evidence="1 2">
    <name type="scientific">Ruminococcus callidus ATCC 27760</name>
    <dbReference type="NCBI Taxonomy" id="411473"/>
    <lineage>
        <taxon>Bacteria</taxon>
        <taxon>Bacillati</taxon>
        <taxon>Bacillota</taxon>
        <taxon>Clostridia</taxon>
        <taxon>Eubacteriales</taxon>
        <taxon>Oscillospiraceae</taxon>
        <taxon>Ruminococcus</taxon>
    </lineage>
</organism>
<name>U2LRZ6_9FIRM</name>
<comment type="caution">
    <text evidence="1">The sequence shown here is derived from an EMBL/GenBank/DDBJ whole genome shotgun (WGS) entry which is preliminary data.</text>
</comment>
<evidence type="ECO:0000313" key="2">
    <source>
        <dbReference type="Proteomes" id="UP000016662"/>
    </source>
</evidence>
<dbReference type="Proteomes" id="UP000016662">
    <property type="component" value="Unassembled WGS sequence"/>
</dbReference>
<dbReference type="EMBL" id="AWVF01000296">
    <property type="protein sequence ID" value="ERJ92234.1"/>
    <property type="molecule type" value="Genomic_DNA"/>
</dbReference>
<dbReference type="AlphaFoldDB" id="U2LRZ6"/>
<gene>
    <name evidence="1" type="ORF">RUMCAL_02441</name>
</gene>
<dbReference type="STRING" id="411473.RUMCAL_02441"/>
<evidence type="ECO:0000313" key="1">
    <source>
        <dbReference type="EMBL" id="ERJ92234.1"/>
    </source>
</evidence>
<accession>U2LRZ6</accession>
<proteinExistence type="predicted"/>